<proteinExistence type="inferred from homology"/>
<dbReference type="Pfam" id="PF00829">
    <property type="entry name" value="Ribosomal_L21p"/>
    <property type="match status" value="1"/>
</dbReference>
<reference evidence="6 7" key="1">
    <citation type="journal article" date="2016" name="Nat. Commun.">
        <title>Thousands of microbial genomes shed light on interconnected biogeochemical processes in an aquifer system.</title>
        <authorList>
            <person name="Anantharaman K."/>
            <person name="Brown C.T."/>
            <person name="Hug L.A."/>
            <person name="Sharon I."/>
            <person name="Castelle C.J."/>
            <person name="Probst A.J."/>
            <person name="Thomas B.C."/>
            <person name="Singh A."/>
            <person name="Wilkins M.J."/>
            <person name="Karaoz U."/>
            <person name="Brodie E.L."/>
            <person name="Williams K.H."/>
            <person name="Hubbard S.S."/>
            <person name="Banfield J.F."/>
        </authorList>
    </citation>
    <scope>NUCLEOTIDE SEQUENCE [LARGE SCALE GENOMIC DNA]</scope>
</reference>
<keyword evidence="2 4" id="KW-0689">Ribosomal protein</keyword>
<keyword evidence="4 5" id="KW-0699">rRNA-binding</keyword>
<evidence type="ECO:0000256" key="1">
    <source>
        <dbReference type="ARBA" id="ARBA00008563"/>
    </source>
</evidence>
<evidence type="ECO:0000313" key="7">
    <source>
        <dbReference type="Proteomes" id="UP000177324"/>
    </source>
</evidence>
<dbReference type="GO" id="GO:0003735">
    <property type="term" value="F:structural constituent of ribosome"/>
    <property type="evidence" value="ECO:0007669"/>
    <property type="project" value="InterPro"/>
</dbReference>
<dbReference type="EMBL" id="MHCH01000035">
    <property type="protein sequence ID" value="OGY17030.1"/>
    <property type="molecule type" value="Genomic_DNA"/>
</dbReference>
<comment type="function">
    <text evidence="4 5">This protein binds to 23S rRNA in the presence of protein L20.</text>
</comment>
<evidence type="ECO:0000256" key="3">
    <source>
        <dbReference type="ARBA" id="ARBA00023274"/>
    </source>
</evidence>
<comment type="caution">
    <text evidence="6">The sequence shown here is derived from an EMBL/GenBank/DDBJ whole genome shotgun (WGS) entry which is preliminary data.</text>
</comment>
<evidence type="ECO:0000256" key="2">
    <source>
        <dbReference type="ARBA" id="ARBA00022980"/>
    </source>
</evidence>
<accession>A0A1G1VNR7</accession>
<name>A0A1G1VNR7_9BACT</name>
<dbReference type="GO" id="GO:0005737">
    <property type="term" value="C:cytoplasm"/>
    <property type="evidence" value="ECO:0007669"/>
    <property type="project" value="UniProtKB-ARBA"/>
</dbReference>
<dbReference type="GO" id="GO:1990904">
    <property type="term" value="C:ribonucleoprotein complex"/>
    <property type="evidence" value="ECO:0007669"/>
    <property type="project" value="UniProtKB-KW"/>
</dbReference>
<comment type="subunit">
    <text evidence="4">Part of the 50S ribosomal subunit. Contacts protein L20.</text>
</comment>
<sequence length="121" mass="13422">MNYAVIGIGGKQFLVRVGDEIALDRLPAADNSSTLTFDQVYLLVNEDKVSLGTPLVSGAQVTATVLGQAKGPKIRVATYTAKSRHRRVRGHRQRLTRVKIDSIVNREKVKRDKHVKDKTGR</sequence>
<evidence type="ECO:0000256" key="4">
    <source>
        <dbReference type="HAMAP-Rule" id="MF_01363"/>
    </source>
</evidence>
<dbReference type="InterPro" id="IPR036164">
    <property type="entry name" value="bL21-like_sf"/>
</dbReference>
<dbReference type="PANTHER" id="PTHR21349">
    <property type="entry name" value="50S RIBOSOMAL PROTEIN L21"/>
    <property type="match status" value="1"/>
</dbReference>
<dbReference type="GO" id="GO:0019843">
    <property type="term" value="F:rRNA binding"/>
    <property type="evidence" value="ECO:0007669"/>
    <property type="project" value="UniProtKB-UniRule"/>
</dbReference>
<comment type="similarity">
    <text evidence="1 4 5">Belongs to the bacterial ribosomal protein bL21 family.</text>
</comment>
<dbReference type="AlphaFoldDB" id="A0A1G1VNR7"/>
<dbReference type="STRING" id="1797589.A2784_04245"/>
<dbReference type="GO" id="GO:0005840">
    <property type="term" value="C:ribosome"/>
    <property type="evidence" value="ECO:0007669"/>
    <property type="project" value="UniProtKB-KW"/>
</dbReference>
<dbReference type="HAMAP" id="MF_01363">
    <property type="entry name" value="Ribosomal_bL21"/>
    <property type="match status" value="1"/>
</dbReference>
<dbReference type="GO" id="GO:0006412">
    <property type="term" value="P:translation"/>
    <property type="evidence" value="ECO:0007669"/>
    <property type="project" value="UniProtKB-UniRule"/>
</dbReference>
<keyword evidence="4 5" id="KW-0694">RNA-binding</keyword>
<dbReference type="InterPro" id="IPR001787">
    <property type="entry name" value="Ribosomal_bL21"/>
</dbReference>
<dbReference type="SUPFAM" id="SSF141091">
    <property type="entry name" value="L21p-like"/>
    <property type="match status" value="1"/>
</dbReference>
<organism evidence="6 7">
    <name type="scientific">Candidatus Chisholmbacteria bacterium RIFCSPHIGHO2_01_FULL_48_12</name>
    <dbReference type="NCBI Taxonomy" id="1797589"/>
    <lineage>
        <taxon>Bacteria</taxon>
        <taxon>Candidatus Chisholmiibacteriota</taxon>
    </lineage>
</organism>
<gene>
    <name evidence="4" type="primary">rplU</name>
    <name evidence="6" type="ORF">A2784_04245</name>
</gene>
<dbReference type="InterPro" id="IPR028909">
    <property type="entry name" value="bL21-like"/>
</dbReference>
<evidence type="ECO:0000256" key="5">
    <source>
        <dbReference type="RuleBase" id="RU000562"/>
    </source>
</evidence>
<dbReference type="NCBIfam" id="TIGR00061">
    <property type="entry name" value="L21"/>
    <property type="match status" value="1"/>
</dbReference>
<evidence type="ECO:0000313" key="6">
    <source>
        <dbReference type="EMBL" id="OGY17030.1"/>
    </source>
</evidence>
<keyword evidence="3 4" id="KW-0687">Ribonucleoprotein</keyword>
<dbReference type="Proteomes" id="UP000177324">
    <property type="component" value="Unassembled WGS sequence"/>
</dbReference>
<protein>
    <recommendedName>
        <fullName evidence="4">Large ribosomal subunit protein bL21</fullName>
    </recommendedName>
</protein>
<dbReference type="PANTHER" id="PTHR21349:SF0">
    <property type="entry name" value="LARGE RIBOSOMAL SUBUNIT PROTEIN BL21M"/>
    <property type="match status" value="1"/>
</dbReference>